<dbReference type="PROSITE" id="PS50068">
    <property type="entry name" value="LDLRA_2"/>
    <property type="match status" value="1"/>
</dbReference>
<dbReference type="InterPro" id="IPR023415">
    <property type="entry name" value="LDLR_class-A_CS"/>
</dbReference>
<dbReference type="SUPFAM" id="SSF57424">
    <property type="entry name" value="LDL receptor-like module"/>
    <property type="match status" value="1"/>
</dbReference>
<gene>
    <name evidence="5" type="ORF">BV898_00612</name>
</gene>
<evidence type="ECO:0000256" key="1">
    <source>
        <dbReference type="ARBA" id="ARBA00023157"/>
    </source>
</evidence>
<organism evidence="5 6">
    <name type="scientific">Hypsibius exemplaris</name>
    <name type="common">Freshwater tardigrade</name>
    <dbReference type="NCBI Taxonomy" id="2072580"/>
    <lineage>
        <taxon>Eukaryota</taxon>
        <taxon>Metazoa</taxon>
        <taxon>Ecdysozoa</taxon>
        <taxon>Tardigrada</taxon>
        <taxon>Eutardigrada</taxon>
        <taxon>Parachela</taxon>
        <taxon>Hypsibioidea</taxon>
        <taxon>Hypsibiidae</taxon>
        <taxon>Hypsibius</taxon>
    </lineage>
</organism>
<name>A0A1W0XE85_HYPEX</name>
<keyword evidence="1" id="KW-1015">Disulfide bond</keyword>
<dbReference type="OrthoDB" id="6130531at2759"/>
<dbReference type="CDD" id="cd00112">
    <property type="entry name" value="LDLa"/>
    <property type="match status" value="1"/>
</dbReference>
<dbReference type="InterPro" id="IPR036055">
    <property type="entry name" value="LDL_receptor-like_sf"/>
</dbReference>
<dbReference type="InterPro" id="IPR002172">
    <property type="entry name" value="LDrepeatLR_classA_rpt"/>
</dbReference>
<comment type="caution">
    <text evidence="5">The sequence shown here is derived from an EMBL/GenBank/DDBJ whole genome shotgun (WGS) entry which is preliminary data.</text>
</comment>
<feature type="chain" id="PRO_5012754567" description="EGF-like domain-containing protein" evidence="4">
    <location>
        <begin position="24"/>
        <end position="671"/>
    </location>
</feature>
<evidence type="ECO:0008006" key="7">
    <source>
        <dbReference type="Google" id="ProtNLM"/>
    </source>
</evidence>
<feature type="signal peptide" evidence="4">
    <location>
        <begin position="1"/>
        <end position="23"/>
    </location>
</feature>
<evidence type="ECO:0000256" key="2">
    <source>
        <dbReference type="PROSITE-ProRule" id="PRU00124"/>
    </source>
</evidence>
<dbReference type="Gene3D" id="4.10.400.10">
    <property type="entry name" value="Low-density Lipoprotein Receptor"/>
    <property type="match status" value="1"/>
</dbReference>
<dbReference type="Proteomes" id="UP000192578">
    <property type="component" value="Unassembled WGS sequence"/>
</dbReference>
<feature type="region of interest" description="Disordered" evidence="3">
    <location>
        <begin position="559"/>
        <end position="612"/>
    </location>
</feature>
<evidence type="ECO:0000313" key="6">
    <source>
        <dbReference type="Proteomes" id="UP000192578"/>
    </source>
</evidence>
<proteinExistence type="predicted"/>
<dbReference type="SMART" id="SM00192">
    <property type="entry name" value="LDLa"/>
    <property type="match status" value="1"/>
</dbReference>
<keyword evidence="4" id="KW-0732">Signal</keyword>
<evidence type="ECO:0000256" key="3">
    <source>
        <dbReference type="SAM" id="MobiDB-lite"/>
    </source>
</evidence>
<dbReference type="AlphaFoldDB" id="A0A1W0XE85"/>
<keyword evidence="6" id="KW-1185">Reference proteome</keyword>
<comment type="caution">
    <text evidence="2">Lacks conserved residue(s) required for the propagation of feature annotation.</text>
</comment>
<feature type="compositionally biased region" description="Low complexity" evidence="3">
    <location>
        <begin position="566"/>
        <end position="578"/>
    </location>
</feature>
<dbReference type="PROSITE" id="PS01209">
    <property type="entry name" value="LDLRA_1"/>
    <property type="match status" value="1"/>
</dbReference>
<sequence length="671" mass="72088">MSKYRIVLLSLCLLFLQISLCLASSKPSFEELMPPDLLETIPKEHHSRFARSVEGGPCTVSAGGAQPSIYLGTNGLPISVPVNSPPYFGSPAYADSCVFDSLPMTRCNSSTGKCECDPAISVRLNVFPGAGLCLPLSYPNVTKGLCLPSFPDMCDTLVSGSYCGSVQVGSVRQLKCVCRNGIGAWPNCMPKIGSPCQNTTVCWNQIPNSYCANSSTVVGTCQCLTTGITYTYTPFGTANIVSGTAWQTSVPSLQQNQCVPIFCPGVSTASGAASFVGLQACQGDPLPQTVGGIVPTPDPTNVPFVCTNTSRGYDCTCKAGTKGRGHNATTIGRCCLAEHLVCSDYSKCLFVSQLCDGVPDCNDCSDERSSFCTGAWPLNAPQCGTPNRVLPPGDEFVQQLNQLRSDQLTQISGQSSGDHPKPAADSITFAEFIMPSGKSFKDLKVVNVNEDPSKSRRPAPTPVAEETSTLRRRGLGSLVKHPVFHTIFQQYFRCYSVLRIFDESHHPDGRFQSNVIQRQINEDGAVSCPCSVEGPVLYTNGLVQPRAIPDGLCRSMQQSPFRSRAGEGPSSSAVPASATTQPFDPAETVERPRIRGPSHQPTVDNDESGAAAQGIDSWDGLSYYKAGNDLIHNDDWEDAVVELRVFALPLDSVWTQANQDEEIRIRANLIK</sequence>
<evidence type="ECO:0000313" key="5">
    <source>
        <dbReference type="EMBL" id="OQV25681.1"/>
    </source>
</evidence>
<evidence type="ECO:0000256" key="4">
    <source>
        <dbReference type="SAM" id="SignalP"/>
    </source>
</evidence>
<accession>A0A1W0XE85</accession>
<dbReference type="EMBL" id="MTYJ01000002">
    <property type="protein sequence ID" value="OQV25681.1"/>
    <property type="molecule type" value="Genomic_DNA"/>
</dbReference>
<reference evidence="6" key="1">
    <citation type="submission" date="2017-01" db="EMBL/GenBank/DDBJ databases">
        <title>Comparative genomics of anhydrobiosis in the tardigrade Hypsibius dujardini.</title>
        <authorList>
            <person name="Yoshida Y."/>
            <person name="Koutsovoulos G."/>
            <person name="Laetsch D."/>
            <person name="Stevens L."/>
            <person name="Kumar S."/>
            <person name="Horikawa D."/>
            <person name="Ishino K."/>
            <person name="Komine S."/>
            <person name="Tomita M."/>
            <person name="Blaxter M."/>
            <person name="Arakawa K."/>
        </authorList>
    </citation>
    <scope>NUCLEOTIDE SEQUENCE [LARGE SCALE GENOMIC DNA]</scope>
    <source>
        <strain evidence="6">Z151</strain>
    </source>
</reference>
<protein>
    <recommendedName>
        <fullName evidence="7">EGF-like domain-containing protein</fullName>
    </recommendedName>
</protein>